<evidence type="ECO:0000313" key="3">
    <source>
        <dbReference type="Proteomes" id="UP000807825"/>
    </source>
</evidence>
<protein>
    <recommendedName>
        <fullName evidence="1">RNA polymerase sigma-70 region 4 domain-containing protein</fullName>
    </recommendedName>
</protein>
<dbReference type="AlphaFoldDB" id="A0A9D6V5E0"/>
<dbReference type="Proteomes" id="UP000807825">
    <property type="component" value="Unassembled WGS sequence"/>
</dbReference>
<dbReference type="SUPFAM" id="SSF88659">
    <property type="entry name" value="Sigma3 and sigma4 domains of RNA polymerase sigma factors"/>
    <property type="match status" value="1"/>
</dbReference>
<name>A0A9D6V5E0_9BACT</name>
<sequence>MAVKYRWSKDLGWHDKRVEIIRALLEEGRTYQEIGSLLGVSRQRVFQIASGVGLRQPQRNGPKKWSLYEAVRLTQIGHCALDISRRMGVGCGTISTTLRRHGISPLKRMPRWDVERARELREAGLSWVSIASEFGVHYNAVREYFKRHGLDMRRGLS</sequence>
<dbReference type="Gene3D" id="1.10.10.60">
    <property type="entry name" value="Homeodomain-like"/>
    <property type="match status" value="1"/>
</dbReference>
<feature type="domain" description="RNA polymerase sigma-70 region 4" evidence="1">
    <location>
        <begin position="19"/>
        <end position="48"/>
    </location>
</feature>
<dbReference type="EMBL" id="JACRDE010000606">
    <property type="protein sequence ID" value="MBI5252426.1"/>
    <property type="molecule type" value="Genomic_DNA"/>
</dbReference>
<dbReference type="InterPro" id="IPR013324">
    <property type="entry name" value="RNA_pol_sigma_r3/r4-like"/>
</dbReference>
<evidence type="ECO:0000259" key="1">
    <source>
        <dbReference type="Pfam" id="PF04545"/>
    </source>
</evidence>
<dbReference type="Pfam" id="PF04545">
    <property type="entry name" value="Sigma70_r4"/>
    <property type="match status" value="1"/>
</dbReference>
<organism evidence="2 3">
    <name type="scientific">Desulfomonile tiedjei</name>
    <dbReference type="NCBI Taxonomy" id="2358"/>
    <lineage>
        <taxon>Bacteria</taxon>
        <taxon>Pseudomonadati</taxon>
        <taxon>Thermodesulfobacteriota</taxon>
        <taxon>Desulfomonilia</taxon>
        <taxon>Desulfomonilales</taxon>
        <taxon>Desulfomonilaceae</taxon>
        <taxon>Desulfomonile</taxon>
    </lineage>
</organism>
<evidence type="ECO:0000313" key="2">
    <source>
        <dbReference type="EMBL" id="MBI5252426.1"/>
    </source>
</evidence>
<gene>
    <name evidence="2" type="ORF">HY912_23270</name>
</gene>
<accession>A0A9D6V5E0</accession>
<proteinExistence type="predicted"/>
<dbReference type="GO" id="GO:0003700">
    <property type="term" value="F:DNA-binding transcription factor activity"/>
    <property type="evidence" value="ECO:0007669"/>
    <property type="project" value="InterPro"/>
</dbReference>
<reference evidence="2" key="1">
    <citation type="submission" date="2020-07" db="EMBL/GenBank/DDBJ databases">
        <title>Huge and variable diversity of episymbiotic CPR bacteria and DPANN archaea in groundwater ecosystems.</title>
        <authorList>
            <person name="He C.Y."/>
            <person name="Keren R."/>
            <person name="Whittaker M."/>
            <person name="Farag I.F."/>
            <person name="Doudna J."/>
            <person name="Cate J.H.D."/>
            <person name="Banfield J.F."/>
        </authorList>
    </citation>
    <scope>NUCLEOTIDE SEQUENCE</scope>
    <source>
        <strain evidence="2">NC_groundwater_1664_Pr3_B-0.1um_52_9</strain>
    </source>
</reference>
<dbReference type="InterPro" id="IPR007630">
    <property type="entry name" value="RNA_pol_sigma70_r4"/>
</dbReference>
<dbReference type="GO" id="GO:0006352">
    <property type="term" value="P:DNA-templated transcription initiation"/>
    <property type="evidence" value="ECO:0007669"/>
    <property type="project" value="InterPro"/>
</dbReference>
<comment type="caution">
    <text evidence="2">The sequence shown here is derived from an EMBL/GenBank/DDBJ whole genome shotgun (WGS) entry which is preliminary data.</text>
</comment>